<comment type="caution">
    <text evidence="1">The sequence shown here is derived from an EMBL/GenBank/DDBJ whole genome shotgun (WGS) entry which is preliminary data.</text>
</comment>
<accession>A0A9D4DGJ9</accession>
<name>A0A9D4DGJ9_DREPO</name>
<organism evidence="1 2">
    <name type="scientific">Dreissena polymorpha</name>
    <name type="common">Zebra mussel</name>
    <name type="synonym">Mytilus polymorpha</name>
    <dbReference type="NCBI Taxonomy" id="45954"/>
    <lineage>
        <taxon>Eukaryota</taxon>
        <taxon>Metazoa</taxon>
        <taxon>Spiralia</taxon>
        <taxon>Lophotrochozoa</taxon>
        <taxon>Mollusca</taxon>
        <taxon>Bivalvia</taxon>
        <taxon>Autobranchia</taxon>
        <taxon>Heteroconchia</taxon>
        <taxon>Euheterodonta</taxon>
        <taxon>Imparidentia</taxon>
        <taxon>Neoheterodontei</taxon>
        <taxon>Myida</taxon>
        <taxon>Dreissenoidea</taxon>
        <taxon>Dreissenidae</taxon>
        <taxon>Dreissena</taxon>
    </lineage>
</organism>
<proteinExistence type="predicted"/>
<reference evidence="1" key="1">
    <citation type="journal article" date="2019" name="bioRxiv">
        <title>The Genome of the Zebra Mussel, Dreissena polymorpha: A Resource for Invasive Species Research.</title>
        <authorList>
            <person name="McCartney M.A."/>
            <person name="Auch B."/>
            <person name="Kono T."/>
            <person name="Mallez S."/>
            <person name="Zhang Y."/>
            <person name="Obille A."/>
            <person name="Becker A."/>
            <person name="Abrahante J.E."/>
            <person name="Garbe J."/>
            <person name="Badalamenti J.P."/>
            <person name="Herman A."/>
            <person name="Mangelson H."/>
            <person name="Liachko I."/>
            <person name="Sullivan S."/>
            <person name="Sone E.D."/>
            <person name="Koren S."/>
            <person name="Silverstein K.A.T."/>
            <person name="Beckman K.B."/>
            <person name="Gohl D.M."/>
        </authorList>
    </citation>
    <scope>NUCLEOTIDE SEQUENCE</scope>
    <source>
        <strain evidence="1">Duluth1</strain>
        <tissue evidence="1">Whole animal</tissue>
    </source>
</reference>
<dbReference type="EMBL" id="JAIWYP010000010">
    <property type="protein sequence ID" value="KAH3749252.1"/>
    <property type="molecule type" value="Genomic_DNA"/>
</dbReference>
<evidence type="ECO:0000313" key="1">
    <source>
        <dbReference type="EMBL" id="KAH3749252.1"/>
    </source>
</evidence>
<dbReference type="AlphaFoldDB" id="A0A9D4DGJ9"/>
<dbReference type="Proteomes" id="UP000828390">
    <property type="component" value="Unassembled WGS sequence"/>
</dbReference>
<evidence type="ECO:0000313" key="2">
    <source>
        <dbReference type="Proteomes" id="UP000828390"/>
    </source>
</evidence>
<sequence length="77" mass="8458">MTMFFQLKLLTGNIPTPSAVVDVPHLLPGEEGAICVDFVSPSQSGRYRGVVRERDRGKGPYVWTLSAPLSKVGIEER</sequence>
<gene>
    <name evidence="1" type="ORF">DPMN_183745</name>
</gene>
<reference evidence="1" key="2">
    <citation type="submission" date="2020-11" db="EMBL/GenBank/DDBJ databases">
        <authorList>
            <person name="McCartney M.A."/>
            <person name="Auch B."/>
            <person name="Kono T."/>
            <person name="Mallez S."/>
            <person name="Becker A."/>
            <person name="Gohl D.M."/>
            <person name="Silverstein K.A.T."/>
            <person name="Koren S."/>
            <person name="Bechman K.B."/>
            <person name="Herman A."/>
            <person name="Abrahante J.E."/>
            <person name="Garbe J."/>
        </authorList>
    </citation>
    <scope>NUCLEOTIDE SEQUENCE</scope>
    <source>
        <strain evidence="1">Duluth1</strain>
        <tissue evidence="1">Whole animal</tissue>
    </source>
</reference>
<protein>
    <submittedName>
        <fullName evidence="1">Uncharacterized protein</fullName>
    </submittedName>
</protein>
<keyword evidence="2" id="KW-1185">Reference proteome</keyword>